<dbReference type="Proteomes" id="UP000712600">
    <property type="component" value="Unassembled WGS sequence"/>
</dbReference>
<evidence type="ECO:0000313" key="2">
    <source>
        <dbReference type="EMBL" id="KAF3575366.1"/>
    </source>
</evidence>
<organism evidence="2 3">
    <name type="scientific">Brassica cretica</name>
    <name type="common">Mustard</name>
    <dbReference type="NCBI Taxonomy" id="69181"/>
    <lineage>
        <taxon>Eukaryota</taxon>
        <taxon>Viridiplantae</taxon>
        <taxon>Streptophyta</taxon>
        <taxon>Embryophyta</taxon>
        <taxon>Tracheophyta</taxon>
        <taxon>Spermatophyta</taxon>
        <taxon>Magnoliopsida</taxon>
        <taxon>eudicotyledons</taxon>
        <taxon>Gunneridae</taxon>
        <taxon>Pentapetalae</taxon>
        <taxon>rosids</taxon>
        <taxon>malvids</taxon>
        <taxon>Brassicales</taxon>
        <taxon>Brassicaceae</taxon>
        <taxon>Brassiceae</taxon>
        <taxon>Brassica</taxon>
    </lineage>
</organism>
<feature type="compositionally biased region" description="Basic and acidic residues" evidence="1">
    <location>
        <begin position="1"/>
        <end position="11"/>
    </location>
</feature>
<dbReference type="EMBL" id="QGKX02000095">
    <property type="protein sequence ID" value="KAF3575366.1"/>
    <property type="molecule type" value="Genomic_DNA"/>
</dbReference>
<feature type="compositionally biased region" description="Polar residues" evidence="1">
    <location>
        <begin position="66"/>
        <end position="80"/>
    </location>
</feature>
<accession>A0A8S9RRM0</accession>
<sequence>MTTNADKDPQTHDGTLVYANADKTPAGNVSTVTANTAILDQMKKMFAPAQKKDGRTRKTRGLSRKTGGNLNGEGQEQSPARNHKSPQRQKT</sequence>
<evidence type="ECO:0000256" key="1">
    <source>
        <dbReference type="SAM" id="MobiDB-lite"/>
    </source>
</evidence>
<dbReference type="AlphaFoldDB" id="A0A8S9RRM0"/>
<proteinExistence type="predicted"/>
<gene>
    <name evidence="2" type="ORF">F2Q69_00059308</name>
</gene>
<feature type="region of interest" description="Disordered" evidence="1">
    <location>
        <begin position="45"/>
        <end position="91"/>
    </location>
</feature>
<feature type="compositionally biased region" description="Basic residues" evidence="1">
    <location>
        <begin position="81"/>
        <end position="91"/>
    </location>
</feature>
<feature type="region of interest" description="Disordered" evidence="1">
    <location>
        <begin position="1"/>
        <end position="28"/>
    </location>
</feature>
<evidence type="ECO:0000313" key="3">
    <source>
        <dbReference type="Proteomes" id="UP000712600"/>
    </source>
</evidence>
<comment type="caution">
    <text evidence="2">The sequence shown here is derived from an EMBL/GenBank/DDBJ whole genome shotgun (WGS) entry which is preliminary data.</text>
</comment>
<reference evidence="2" key="1">
    <citation type="submission" date="2019-12" db="EMBL/GenBank/DDBJ databases">
        <title>Genome sequencing and annotation of Brassica cretica.</title>
        <authorList>
            <person name="Studholme D.J."/>
            <person name="Sarris P."/>
        </authorList>
    </citation>
    <scope>NUCLEOTIDE SEQUENCE</scope>
    <source>
        <strain evidence="2">PFS-109/04</strain>
        <tissue evidence="2">Leaf</tissue>
    </source>
</reference>
<name>A0A8S9RRM0_BRACR</name>
<feature type="compositionally biased region" description="Basic residues" evidence="1">
    <location>
        <begin position="54"/>
        <end position="63"/>
    </location>
</feature>
<protein>
    <submittedName>
        <fullName evidence="2">Uncharacterized protein</fullName>
    </submittedName>
</protein>